<dbReference type="InterPro" id="IPR007560">
    <property type="entry name" value="Restrct_endonuc_IV_Mrr"/>
</dbReference>
<organism evidence="3 4">
    <name type="scientific">Aliarcobacter butzleri</name>
    <dbReference type="NCBI Taxonomy" id="28197"/>
    <lineage>
        <taxon>Bacteria</taxon>
        <taxon>Pseudomonadati</taxon>
        <taxon>Campylobacterota</taxon>
        <taxon>Epsilonproteobacteria</taxon>
        <taxon>Campylobacterales</taxon>
        <taxon>Arcobacteraceae</taxon>
        <taxon>Aliarcobacter</taxon>
    </lineage>
</organism>
<keyword evidence="3" id="KW-0378">Hydrolase</keyword>
<reference evidence="3" key="1">
    <citation type="journal article" date="2023" name="Antibiotics">
        <title>Genomic Characterization of Antibiotic-Resistant Campylobacterales Isolated from Chilean Poultry Meat.</title>
        <authorList>
            <person name="Concha-Toloza M."/>
            <person name="Lopez-Cantillo M."/>
            <person name="Molina-Mora J.A."/>
            <person name="Collado L."/>
        </authorList>
    </citation>
    <scope>NUCLEOTIDE SEQUENCE</scope>
    <source>
        <strain evidence="3">FR1p273A</strain>
    </source>
</reference>
<sequence>MYQFSKLSPNEFETLAVDIVGKMNNIFFQRFTEGPDGGIDGFYEFSDNNWIVQAKRYKNTTTLMSKMQQEKEKMDNYIPKRYFLVTSCSLTPANKEKIKLIMTPYILSTNDILGEDELISLVKEYPEILKNHYKLWLGSVHELNFITNNEFYNRSSSVLSLLLDDLQFFVLNHDLEKIDYKLKTEHYLFISGDPGSGKTISASHLAVKYYFSEPSYEFQWISDRKLNDAIQLIQKGINQVIVIDDFLGATFLSSDNLLSVANDLKVLINIAQKSDGKLKIIFTSRDYILSQMLVQIDDSILKEQITKNSYTINLFDSIFRANIVYSYYINTNLSTLQKQEFINKKVYQTIIQHDNFNPRLLKNIFMELNNSDNLVSQFCIEKLDNPSSIWKNAFSKLSKEAQVTLYTLSLVENYISIENLTNQFNEFYYKIYGTVANNFLFDNALDELEPNFIISKTKAETTWFIITNGGVRDFILKSISTNKILISIILDSLHYFDFGIEVFSLFVNDNKPIKINEEQQIVLLKKLVYFLEAPIDKLSVSVVFDENGNQRWTNRKNELGSCISQICQRLENEEEMLELLAFEISKKYKQDRKKWEEIIYKGHLPTLFIFFRYFDIQLRTLVYDIATKQCINSEDAAAIAQEYIKNKEFKKIVDTNRRRIVKMLEDTCFNEVERAKDENHIQAIVNDIYQIEDVFEEFKSLKYLYYEKYEKMYYGDLYDEFDINFEIGYWENNINQKDKESFLEDLKFKKIDIDKIFEEVSLETK</sequence>
<dbReference type="AlphaFoldDB" id="A0AAW6VQF1"/>
<proteinExistence type="predicted"/>
<dbReference type="InterPro" id="IPR011856">
    <property type="entry name" value="tRNA_endonuc-like_dom_sf"/>
</dbReference>
<dbReference type="EC" id="3.1.21.-" evidence="3"/>
<dbReference type="SUPFAM" id="SSF52540">
    <property type="entry name" value="P-loop containing nucleoside triphosphate hydrolases"/>
    <property type="match status" value="1"/>
</dbReference>
<feature type="domain" description="Novel STAND NTPase 3" evidence="2">
    <location>
        <begin position="169"/>
        <end position="327"/>
    </location>
</feature>
<reference evidence="3" key="2">
    <citation type="submission" date="2023-02" db="EMBL/GenBank/DDBJ databases">
        <authorList>
            <person name="Concha-Toloza M."/>
            <person name="Lopez-Cantillo M."/>
            <person name="Molina-Mora J."/>
            <person name="Collado L."/>
        </authorList>
    </citation>
    <scope>NUCLEOTIDE SEQUENCE</scope>
    <source>
        <strain evidence="3">FR1p273A</strain>
    </source>
</reference>
<name>A0AAW6VQF1_9BACT</name>
<dbReference type="GO" id="GO:0004519">
    <property type="term" value="F:endonuclease activity"/>
    <property type="evidence" value="ECO:0007669"/>
    <property type="project" value="UniProtKB-KW"/>
</dbReference>
<keyword evidence="3" id="KW-0540">Nuclease</keyword>
<dbReference type="RefSeq" id="WP_284074992.1">
    <property type="nucleotide sequence ID" value="NZ_JAQTJH010000013.1"/>
</dbReference>
<evidence type="ECO:0000313" key="4">
    <source>
        <dbReference type="Proteomes" id="UP001237843"/>
    </source>
</evidence>
<dbReference type="Proteomes" id="UP001237843">
    <property type="component" value="Unassembled WGS sequence"/>
</dbReference>
<dbReference type="InterPro" id="IPR027417">
    <property type="entry name" value="P-loop_NTPase"/>
</dbReference>
<gene>
    <name evidence="3" type="ORF">PT520_10100</name>
</gene>
<evidence type="ECO:0000313" key="3">
    <source>
        <dbReference type="EMBL" id="MDK2062870.1"/>
    </source>
</evidence>
<dbReference type="GO" id="GO:0009307">
    <property type="term" value="P:DNA restriction-modification system"/>
    <property type="evidence" value="ECO:0007669"/>
    <property type="project" value="InterPro"/>
</dbReference>
<dbReference type="GO" id="GO:0016787">
    <property type="term" value="F:hydrolase activity"/>
    <property type="evidence" value="ECO:0007669"/>
    <property type="project" value="UniProtKB-KW"/>
</dbReference>
<protein>
    <submittedName>
        <fullName evidence="3">Restriction endonuclease</fullName>
        <ecNumber evidence="3">3.1.21.-</ecNumber>
    </submittedName>
</protein>
<dbReference type="Gene3D" id="3.40.1350.10">
    <property type="match status" value="1"/>
</dbReference>
<evidence type="ECO:0000259" key="2">
    <source>
        <dbReference type="Pfam" id="PF20720"/>
    </source>
</evidence>
<feature type="domain" description="Restriction endonuclease type IV Mrr" evidence="1">
    <location>
        <begin position="5"/>
        <end position="99"/>
    </location>
</feature>
<keyword evidence="3" id="KW-0255">Endonuclease</keyword>
<comment type="caution">
    <text evidence="3">The sequence shown here is derived from an EMBL/GenBank/DDBJ whole genome shotgun (WGS) entry which is preliminary data.</text>
</comment>
<evidence type="ECO:0000259" key="1">
    <source>
        <dbReference type="Pfam" id="PF04471"/>
    </source>
</evidence>
<dbReference type="Pfam" id="PF20720">
    <property type="entry name" value="nSTAND3"/>
    <property type="match status" value="1"/>
</dbReference>
<dbReference type="GO" id="GO:0003677">
    <property type="term" value="F:DNA binding"/>
    <property type="evidence" value="ECO:0007669"/>
    <property type="project" value="InterPro"/>
</dbReference>
<dbReference type="EMBL" id="JAQTJH010000013">
    <property type="protein sequence ID" value="MDK2062870.1"/>
    <property type="molecule type" value="Genomic_DNA"/>
</dbReference>
<dbReference type="Pfam" id="PF04471">
    <property type="entry name" value="Mrr_cat"/>
    <property type="match status" value="1"/>
</dbReference>
<dbReference type="InterPro" id="IPR049050">
    <property type="entry name" value="nSTAND3"/>
</dbReference>
<accession>A0AAW6VQF1</accession>